<proteinExistence type="predicted"/>
<sequence>MGAQEIADRRVRFPGALGDVTGARLATEAYLRDLARVLPPAAPDRRDDILLVITELVANTLEYAPGPFELRLSRTFDGVHVVLRDTSPELPAPRRYDPGREGRGIGWYLVQTLSHQVGVITHERGKDIHVFLPW</sequence>
<dbReference type="InterPro" id="IPR003594">
    <property type="entry name" value="HATPase_dom"/>
</dbReference>
<accession>A0ABY7K4Q9</accession>
<evidence type="ECO:0000256" key="1">
    <source>
        <dbReference type="ARBA" id="ARBA00022527"/>
    </source>
</evidence>
<keyword evidence="3" id="KW-0067">ATP-binding</keyword>
<evidence type="ECO:0000313" key="4">
    <source>
        <dbReference type="Proteomes" id="UP001164439"/>
    </source>
</evidence>
<keyword evidence="1" id="KW-0723">Serine/threonine-protein kinase</keyword>
<dbReference type="PANTHER" id="PTHR35526:SF3">
    <property type="entry name" value="ANTI-SIGMA-F FACTOR RSBW"/>
    <property type="match status" value="1"/>
</dbReference>
<gene>
    <name evidence="3" type="ORF">STRCI_000370</name>
</gene>
<protein>
    <submittedName>
        <fullName evidence="3">ATP-binding protein</fullName>
    </submittedName>
</protein>
<dbReference type="EMBL" id="CP114413">
    <property type="protein sequence ID" value="WAZ19329.1"/>
    <property type="molecule type" value="Genomic_DNA"/>
</dbReference>
<keyword evidence="1" id="KW-0808">Transferase</keyword>
<dbReference type="PANTHER" id="PTHR35526">
    <property type="entry name" value="ANTI-SIGMA-F FACTOR RSBW-RELATED"/>
    <property type="match status" value="1"/>
</dbReference>
<keyword evidence="3" id="KW-0547">Nucleotide-binding</keyword>
<keyword evidence="1" id="KW-0418">Kinase</keyword>
<reference evidence="3" key="1">
    <citation type="submission" date="2022-12" db="EMBL/GenBank/DDBJ databases">
        <authorList>
            <person name="Ruckert C."/>
            <person name="Busche T."/>
            <person name="Kalinowski J."/>
            <person name="Wittmann C."/>
        </authorList>
    </citation>
    <scope>NUCLEOTIDE SEQUENCE</scope>
    <source>
        <strain evidence="3">DSM 40467</strain>
    </source>
</reference>
<dbReference type="GO" id="GO:0005524">
    <property type="term" value="F:ATP binding"/>
    <property type="evidence" value="ECO:0007669"/>
    <property type="project" value="UniProtKB-KW"/>
</dbReference>
<dbReference type="RefSeq" id="WP_269657016.1">
    <property type="nucleotide sequence ID" value="NZ_CP114413.1"/>
</dbReference>
<dbReference type="Pfam" id="PF13581">
    <property type="entry name" value="HATPase_c_2"/>
    <property type="match status" value="1"/>
</dbReference>
<dbReference type="SUPFAM" id="SSF55874">
    <property type="entry name" value="ATPase domain of HSP90 chaperone/DNA topoisomerase II/histidine kinase"/>
    <property type="match status" value="1"/>
</dbReference>
<dbReference type="InterPro" id="IPR036890">
    <property type="entry name" value="HATPase_C_sf"/>
</dbReference>
<dbReference type="InterPro" id="IPR050267">
    <property type="entry name" value="Anti-sigma-factor_SerPK"/>
</dbReference>
<name>A0ABY7K4Q9_9ACTN</name>
<keyword evidence="4" id="KW-1185">Reference proteome</keyword>
<dbReference type="Gene3D" id="3.30.565.10">
    <property type="entry name" value="Histidine kinase-like ATPase, C-terminal domain"/>
    <property type="match status" value="1"/>
</dbReference>
<dbReference type="Proteomes" id="UP001164439">
    <property type="component" value="Chromosome"/>
</dbReference>
<feature type="domain" description="Histidine kinase/HSP90-like ATPase" evidence="2">
    <location>
        <begin position="22"/>
        <end position="128"/>
    </location>
</feature>
<organism evidence="3 4">
    <name type="scientific">Streptomyces cinnabarinus</name>
    <dbReference type="NCBI Taxonomy" id="67287"/>
    <lineage>
        <taxon>Bacteria</taxon>
        <taxon>Bacillati</taxon>
        <taxon>Actinomycetota</taxon>
        <taxon>Actinomycetes</taxon>
        <taxon>Kitasatosporales</taxon>
        <taxon>Streptomycetaceae</taxon>
        <taxon>Streptomyces</taxon>
    </lineage>
</organism>
<dbReference type="CDD" id="cd16936">
    <property type="entry name" value="HATPase_RsbW-like"/>
    <property type="match status" value="1"/>
</dbReference>
<evidence type="ECO:0000313" key="3">
    <source>
        <dbReference type="EMBL" id="WAZ19329.1"/>
    </source>
</evidence>
<evidence type="ECO:0000259" key="2">
    <source>
        <dbReference type="Pfam" id="PF13581"/>
    </source>
</evidence>